<reference evidence="5" key="1">
    <citation type="journal article" date="2018" name="PLoS ONE">
        <title>Discovery of a Streptococcus pneumoniae serotype 33F capsular polysaccharide locus that lacks wcjE and contains a wcyO pseudogene.</title>
        <authorList>
            <person name="Manna S."/>
            <person name="Dunne E.M."/>
            <person name="Ortika B.D."/>
            <person name="Pell C.L."/>
            <person name="Kama M."/>
            <person name="Russell F.M."/>
            <person name="Mungun T."/>
            <person name="Mulholland E.K."/>
            <person name="Hinds J."/>
            <person name="Satzke C."/>
        </authorList>
    </citation>
    <scope>NUCLEOTIDE SEQUENCE</scope>
    <source>
        <strain evidence="5">PMP1348</strain>
        <strain evidence="4">PMP1349</strain>
        <strain evidence="8">PMP1351</strain>
        <strain evidence="9">PMP1352</strain>
        <strain evidence="7">PMP1353</strain>
        <strain evidence="10">PMP1379</strain>
        <strain evidence="11">PMP1380</strain>
        <strain evidence="6">PMP1383</strain>
        <strain evidence="12">PMP1386</strain>
        <strain evidence="13">PMP1387</strain>
    </source>
</reference>
<dbReference type="Pfam" id="PF00535">
    <property type="entry name" value="Glycos_transf_2"/>
    <property type="match status" value="1"/>
</dbReference>
<evidence type="ECO:0000313" key="12">
    <source>
        <dbReference type="EMBL" id="AYV91848.1"/>
    </source>
</evidence>
<accession>A0A3G5AX49</accession>
<gene>
    <name evidence="5" type="primary">wciF</name>
</gene>
<dbReference type="RefSeq" id="WP_061647443.1">
    <property type="nucleotide sequence ID" value="NZ_CP035260.1"/>
</dbReference>
<evidence type="ECO:0000313" key="10">
    <source>
        <dbReference type="EMBL" id="AYV91820.1"/>
    </source>
</evidence>
<evidence type="ECO:0000313" key="8">
    <source>
        <dbReference type="EMBL" id="AYV91792.1"/>
    </source>
</evidence>
<dbReference type="EMBL" id="MH256130">
    <property type="protein sequence ID" value="AYV91778.1"/>
    <property type="molecule type" value="Genomic_DNA"/>
</dbReference>
<keyword evidence="2 5" id="KW-0808">Transferase</keyword>
<dbReference type="AlphaFoldDB" id="A0A3G5AX49"/>
<proteinExistence type="predicted"/>
<evidence type="ECO:0000313" key="11">
    <source>
        <dbReference type="EMBL" id="AYV91834.1"/>
    </source>
</evidence>
<name>A0A3G5AX49_STREE</name>
<dbReference type="EMBL" id="MH256136">
    <property type="protein sequence ID" value="AYV91862.1"/>
    <property type="molecule type" value="Genomic_DNA"/>
</dbReference>
<evidence type="ECO:0000313" key="4">
    <source>
        <dbReference type="EMBL" id="AYV91736.1"/>
    </source>
</evidence>
<feature type="domain" description="Glycosyltransferase 2-like" evidence="3">
    <location>
        <begin position="3"/>
        <end position="173"/>
    </location>
</feature>
<dbReference type="EMBL" id="MH256129">
    <property type="protein sequence ID" value="AYV91764.1"/>
    <property type="molecule type" value="Genomic_DNA"/>
</dbReference>
<dbReference type="PANTHER" id="PTHR22916">
    <property type="entry name" value="GLYCOSYLTRANSFERASE"/>
    <property type="match status" value="1"/>
</dbReference>
<dbReference type="EMBL" id="MH256133">
    <property type="protein sequence ID" value="AYV91820.1"/>
    <property type="molecule type" value="Genomic_DNA"/>
</dbReference>
<evidence type="ECO:0000313" key="5">
    <source>
        <dbReference type="EMBL" id="AYV91750.1"/>
    </source>
</evidence>
<dbReference type="EMBL" id="MH256132">
    <property type="protein sequence ID" value="AYV91806.1"/>
    <property type="molecule type" value="Genomic_DNA"/>
</dbReference>
<evidence type="ECO:0000313" key="7">
    <source>
        <dbReference type="EMBL" id="AYV91778.1"/>
    </source>
</evidence>
<dbReference type="EMBL" id="MH256135">
    <property type="protein sequence ID" value="AYV91848.1"/>
    <property type="molecule type" value="Genomic_DNA"/>
</dbReference>
<evidence type="ECO:0000313" key="13">
    <source>
        <dbReference type="EMBL" id="AYV91862.1"/>
    </source>
</evidence>
<evidence type="ECO:0000256" key="1">
    <source>
        <dbReference type="ARBA" id="ARBA00022676"/>
    </source>
</evidence>
<dbReference type="GO" id="GO:0016757">
    <property type="term" value="F:glycosyltransferase activity"/>
    <property type="evidence" value="ECO:0007669"/>
    <property type="project" value="UniProtKB-KW"/>
</dbReference>
<dbReference type="CDD" id="cd00761">
    <property type="entry name" value="Glyco_tranf_GTA_type"/>
    <property type="match status" value="1"/>
</dbReference>
<dbReference type="EMBL" id="MH256134">
    <property type="protein sequence ID" value="AYV91834.1"/>
    <property type="molecule type" value="Genomic_DNA"/>
</dbReference>
<dbReference type="Gene3D" id="3.90.550.10">
    <property type="entry name" value="Spore Coat Polysaccharide Biosynthesis Protein SpsA, Chain A"/>
    <property type="match status" value="1"/>
</dbReference>
<sequence length="323" mass="37812">MISVIVPVYNVADYLRFALDSLLEQTYKDFEIILVNDGSTDNSGEICDEYGKLYDNIYVFHKKNGGLSDARNFGLEKSRGEFITFLDSDDYFEPYALELLITIQKKYDVDIVSTKGVITYSHDIYSKKLMDEDYLTVKILTNKEFLAAAYYNDEMTVSAWGKLYKRDLFKTIFPKGKIYEDLYVVAERLLNIKTVAHTDLPIYHYYQRQGSIVNSTFSDRQYDFFDAIDHNEAIIKKFYCGDKELLAALNAKRVIGSFILSNSAFYNSKNDITKIIRIIKPYYWEVIKNKKIPMKRKVQCVLFLLSPNYYYKIKDKMLQRGRI</sequence>
<evidence type="ECO:0000313" key="9">
    <source>
        <dbReference type="EMBL" id="AYV91806.1"/>
    </source>
</evidence>
<dbReference type="InterPro" id="IPR029044">
    <property type="entry name" value="Nucleotide-diphossugar_trans"/>
</dbReference>
<dbReference type="SUPFAM" id="SSF53448">
    <property type="entry name" value="Nucleotide-diphospho-sugar transferases"/>
    <property type="match status" value="1"/>
</dbReference>
<evidence type="ECO:0000313" key="6">
    <source>
        <dbReference type="EMBL" id="AYV91764.1"/>
    </source>
</evidence>
<dbReference type="EMBL" id="MH256127">
    <property type="protein sequence ID" value="AYV91736.1"/>
    <property type="molecule type" value="Genomic_DNA"/>
</dbReference>
<evidence type="ECO:0000256" key="2">
    <source>
        <dbReference type="ARBA" id="ARBA00022679"/>
    </source>
</evidence>
<organism evidence="5">
    <name type="scientific">Streptococcus pneumoniae</name>
    <dbReference type="NCBI Taxonomy" id="1313"/>
    <lineage>
        <taxon>Bacteria</taxon>
        <taxon>Bacillati</taxon>
        <taxon>Bacillota</taxon>
        <taxon>Bacilli</taxon>
        <taxon>Lactobacillales</taxon>
        <taxon>Streptococcaceae</taxon>
        <taxon>Streptococcus</taxon>
    </lineage>
</organism>
<dbReference type="EMBL" id="MH256128">
    <property type="protein sequence ID" value="AYV91750.1"/>
    <property type="molecule type" value="Genomic_DNA"/>
</dbReference>
<protein>
    <submittedName>
        <fullName evidence="5">Putative glycosyl transferase</fullName>
    </submittedName>
</protein>
<dbReference type="PANTHER" id="PTHR22916:SF51">
    <property type="entry name" value="GLYCOSYLTRANSFERASE EPSH-RELATED"/>
    <property type="match status" value="1"/>
</dbReference>
<dbReference type="InterPro" id="IPR001173">
    <property type="entry name" value="Glyco_trans_2-like"/>
</dbReference>
<keyword evidence="1" id="KW-0328">Glycosyltransferase</keyword>
<dbReference type="EMBL" id="MH256131">
    <property type="protein sequence ID" value="AYV91792.1"/>
    <property type="molecule type" value="Genomic_DNA"/>
</dbReference>
<evidence type="ECO:0000259" key="3">
    <source>
        <dbReference type="Pfam" id="PF00535"/>
    </source>
</evidence>